<dbReference type="InterPro" id="IPR004136">
    <property type="entry name" value="NMO"/>
</dbReference>
<evidence type="ECO:0000256" key="4">
    <source>
        <dbReference type="ARBA" id="ARBA00022643"/>
    </source>
</evidence>
<dbReference type="InterPro" id="IPR013785">
    <property type="entry name" value="Aldolase_TIM"/>
</dbReference>
<protein>
    <recommendedName>
        <fullName evidence="2">Probable nitronate monooxygenase</fullName>
    </recommendedName>
</protein>
<evidence type="ECO:0000256" key="2">
    <source>
        <dbReference type="ARBA" id="ARBA00013457"/>
    </source>
</evidence>
<evidence type="ECO:0000313" key="6">
    <source>
        <dbReference type="EMBL" id="MBB5264404.1"/>
    </source>
</evidence>
<comment type="caution">
    <text evidence="6">The sequence shown here is derived from an EMBL/GenBank/DDBJ whole genome shotgun (WGS) entry which is preliminary data.</text>
</comment>
<organism evidence="6 7">
    <name type="scientific">Catenibacillus scindens</name>
    <dbReference type="NCBI Taxonomy" id="673271"/>
    <lineage>
        <taxon>Bacteria</taxon>
        <taxon>Bacillati</taxon>
        <taxon>Bacillota</taxon>
        <taxon>Clostridia</taxon>
        <taxon>Lachnospirales</taxon>
        <taxon>Lachnospiraceae</taxon>
        <taxon>Catenibacillus</taxon>
    </lineage>
</organism>
<evidence type="ECO:0000256" key="1">
    <source>
        <dbReference type="ARBA" id="ARBA00003535"/>
    </source>
</evidence>
<reference evidence="6 7" key="1">
    <citation type="submission" date="2020-08" db="EMBL/GenBank/DDBJ databases">
        <title>Genomic Encyclopedia of Type Strains, Phase IV (KMG-IV): sequencing the most valuable type-strain genomes for metagenomic binning, comparative biology and taxonomic classification.</title>
        <authorList>
            <person name="Goeker M."/>
        </authorList>
    </citation>
    <scope>NUCLEOTIDE SEQUENCE [LARGE SCALE GENOMIC DNA]</scope>
    <source>
        <strain evidence="6 7">DSM 106146</strain>
    </source>
</reference>
<dbReference type="Proteomes" id="UP000543642">
    <property type="component" value="Unassembled WGS sequence"/>
</dbReference>
<dbReference type="SUPFAM" id="SSF51412">
    <property type="entry name" value="Inosine monophosphate dehydrogenase (IMPDH)"/>
    <property type="match status" value="1"/>
</dbReference>
<keyword evidence="4" id="KW-0288">FMN</keyword>
<keyword evidence="5" id="KW-0560">Oxidoreductase</keyword>
<dbReference type="Gene3D" id="3.20.20.70">
    <property type="entry name" value="Aldolase class I"/>
    <property type="match status" value="1"/>
</dbReference>
<dbReference type="PANTHER" id="PTHR32332">
    <property type="entry name" value="2-NITROPROPANE DIOXYGENASE"/>
    <property type="match status" value="1"/>
</dbReference>
<dbReference type="CDD" id="cd04730">
    <property type="entry name" value="NPD_like"/>
    <property type="match status" value="1"/>
</dbReference>
<proteinExistence type="predicted"/>
<dbReference type="AlphaFoldDB" id="A0A7W8H9J2"/>
<dbReference type="Pfam" id="PF03060">
    <property type="entry name" value="NMO"/>
    <property type="match status" value="1"/>
</dbReference>
<evidence type="ECO:0000256" key="5">
    <source>
        <dbReference type="ARBA" id="ARBA00023002"/>
    </source>
</evidence>
<dbReference type="RefSeq" id="WP_183772977.1">
    <property type="nucleotide sequence ID" value="NZ_CAWVEG010000104.1"/>
</dbReference>
<name>A0A7W8H9J2_9FIRM</name>
<comment type="function">
    <text evidence="1">Nitronate monooxygenase that uses molecular oxygen to catalyze the oxidative denitrification of alkyl nitronates. Acts on propionate 3-nitronate (P3N), the presumed physiological substrate. Probably functions in the detoxification of P3N, a metabolic poison produced by plants and fungi as a defense mechanism.</text>
</comment>
<evidence type="ECO:0000256" key="3">
    <source>
        <dbReference type="ARBA" id="ARBA00022630"/>
    </source>
</evidence>
<keyword evidence="6" id="KW-0223">Dioxygenase</keyword>
<dbReference type="EMBL" id="JACHFW010000005">
    <property type="protein sequence ID" value="MBB5264404.1"/>
    <property type="molecule type" value="Genomic_DNA"/>
</dbReference>
<dbReference type="GO" id="GO:0051213">
    <property type="term" value="F:dioxygenase activity"/>
    <property type="evidence" value="ECO:0007669"/>
    <property type="project" value="UniProtKB-KW"/>
</dbReference>
<keyword evidence="7" id="KW-1185">Reference proteome</keyword>
<accession>A0A7W8H9J2</accession>
<keyword evidence="3" id="KW-0285">Flavoprotein</keyword>
<dbReference type="GO" id="GO:0018580">
    <property type="term" value="F:nitronate monooxygenase activity"/>
    <property type="evidence" value="ECO:0007669"/>
    <property type="project" value="InterPro"/>
</dbReference>
<evidence type="ECO:0000313" key="7">
    <source>
        <dbReference type="Proteomes" id="UP000543642"/>
    </source>
</evidence>
<sequence>MTDFANIKKGLCIGGQQVSLPLIQGGMGVGISLSRLAGSVAGAGGVGVISTAQIGFDQEGWEADPLGTNLKAIGTHVQKARAIMEEKQKQEKYKGRKGMIAANIMVATRFYEKYVREAVKAGVDLIISGAGLPASLPEFVKCSKTKIAPIISSLKAARVILRLWDKKYRRVPDLLIIEGPLAGGHLGFSPESLEHIDMDDYDREILEIIDTARVYGAKYGQKIPVAVAGGIDSAKKVRHYLDMGVDGVQVATRFVTTQECDAPMAYKQAYIRAFKEDIRIVKSPVGMPGRAIYNDFMAKVERGERPAIHCHKCLEKCQPSKIPYCITDALINAAKGDVDHALLFCGANAWKAERIMTVDEVIEELFP</sequence>
<gene>
    <name evidence="6" type="ORF">HNP82_001531</name>
</gene>
<dbReference type="PANTHER" id="PTHR32332:SF18">
    <property type="entry name" value="2-NITROPROPANE DIOXYGENASE"/>
    <property type="match status" value="1"/>
</dbReference>